<reference evidence="1" key="1">
    <citation type="submission" date="2021-01" db="EMBL/GenBank/DDBJ databases">
        <authorList>
            <person name="Kaushik A."/>
        </authorList>
    </citation>
    <scope>NUCLEOTIDE SEQUENCE</scope>
    <source>
        <strain evidence="1">AG6-10EEA</strain>
    </source>
</reference>
<dbReference type="EMBL" id="CAJMXA010003934">
    <property type="protein sequence ID" value="CAE6527588.1"/>
    <property type="molecule type" value="Genomic_DNA"/>
</dbReference>
<name>A0A8H3DIC8_9AGAM</name>
<protein>
    <recommendedName>
        <fullName evidence="3">Laminin domain protein</fullName>
    </recommendedName>
</protein>
<dbReference type="Gene3D" id="1.10.287.950">
    <property type="entry name" value="Methyl-accepting chemotaxis protein"/>
    <property type="match status" value="1"/>
</dbReference>
<dbReference type="AlphaFoldDB" id="A0A8H3DIC8"/>
<sequence length="513" mass="57319">MVDHPGWYPPDQVCYPPNLPTYLKNVYDLKPIAGVPSDDEVIAIHMVMQVANRASGIPGMHDSRLLMGLADHLFEAQMAKYRRRYSLSIFPSGATYTPPALPAHIPITLEPVSGAPSDDELIRVQDAIRAYQQFSLAPLMFDAHLNMELSQHLFNLQMARFMRYADQSQPSSVAQAVPRPASPFQATERTANRAEDITTTANNAGTGAEAVGIHPSPPLAHGIDMHEEPSRDAVGRRTQSTEQLNPLADRFGQVLERLTQLVEKVCRPADKHDQLAERFNQLLERFIQVTEESNRPAQQAYQLSERTNQLLDWSNQLVEQLSETVHESNQLLSQVTQQIQQPNQATGPLNHFIEGFNKSLRQSNELAQNANQLSEQANKHGERLGDVMKNINKVLVGIQHAIVRNHKDNTLQALDCLVNEVGEKPGYRGLKTPQCPTVKHLIRTQGDAADDCVPVVINGVSRDLYIKGHWLGDLLRFFEINDGLYQNKGTSTLAERGKAERERLSEYLSSCLG</sequence>
<evidence type="ECO:0000313" key="1">
    <source>
        <dbReference type="EMBL" id="CAE6527588.1"/>
    </source>
</evidence>
<dbReference type="SUPFAM" id="SSF58104">
    <property type="entry name" value="Methyl-accepting chemotaxis protein (MCP) signaling domain"/>
    <property type="match status" value="1"/>
</dbReference>
<evidence type="ECO:0008006" key="3">
    <source>
        <dbReference type="Google" id="ProtNLM"/>
    </source>
</evidence>
<dbReference type="Proteomes" id="UP000663853">
    <property type="component" value="Unassembled WGS sequence"/>
</dbReference>
<gene>
    <name evidence="1" type="ORF">RDB_LOCUS162741</name>
</gene>
<organism evidence="1 2">
    <name type="scientific">Rhizoctonia solani</name>
    <dbReference type="NCBI Taxonomy" id="456999"/>
    <lineage>
        <taxon>Eukaryota</taxon>
        <taxon>Fungi</taxon>
        <taxon>Dikarya</taxon>
        <taxon>Basidiomycota</taxon>
        <taxon>Agaricomycotina</taxon>
        <taxon>Agaricomycetes</taxon>
        <taxon>Cantharellales</taxon>
        <taxon>Ceratobasidiaceae</taxon>
        <taxon>Rhizoctonia</taxon>
    </lineage>
</organism>
<comment type="caution">
    <text evidence="1">The sequence shown here is derived from an EMBL/GenBank/DDBJ whole genome shotgun (WGS) entry which is preliminary data.</text>
</comment>
<proteinExistence type="predicted"/>
<evidence type="ECO:0000313" key="2">
    <source>
        <dbReference type="Proteomes" id="UP000663853"/>
    </source>
</evidence>
<accession>A0A8H3DIC8</accession>